<dbReference type="PROSITE" id="PS00552">
    <property type="entry name" value="HTH_MERR_1"/>
    <property type="match status" value="1"/>
</dbReference>
<evidence type="ECO:0000313" key="3">
    <source>
        <dbReference type="EMBL" id="GGO60918.1"/>
    </source>
</evidence>
<dbReference type="SUPFAM" id="SSF55136">
    <property type="entry name" value="Probable bacterial effector-binding domain"/>
    <property type="match status" value="1"/>
</dbReference>
<comment type="caution">
    <text evidence="3">The sequence shown here is derived from an EMBL/GenBank/DDBJ whole genome shotgun (WGS) entry which is preliminary data.</text>
</comment>
<dbReference type="Pfam" id="PF13411">
    <property type="entry name" value="MerR_1"/>
    <property type="match status" value="1"/>
</dbReference>
<dbReference type="PANTHER" id="PTHR30204:SF97">
    <property type="entry name" value="MERR FAMILY REGULATORY PROTEIN"/>
    <property type="match status" value="1"/>
</dbReference>
<keyword evidence="1" id="KW-0238">DNA-binding</keyword>
<dbReference type="InterPro" id="IPR010499">
    <property type="entry name" value="AraC_E-bd"/>
</dbReference>
<accession>A0ABQ2MY99</accession>
<dbReference type="SMART" id="SM00871">
    <property type="entry name" value="AraC_E_bind"/>
    <property type="match status" value="1"/>
</dbReference>
<evidence type="ECO:0000313" key="4">
    <source>
        <dbReference type="Proteomes" id="UP000638043"/>
    </source>
</evidence>
<proteinExistence type="predicted"/>
<dbReference type="SMART" id="SM00422">
    <property type="entry name" value="HTH_MERR"/>
    <property type="match status" value="1"/>
</dbReference>
<evidence type="ECO:0000259" key="2">
    <source>
        <dbReference type="PROSITE" id="PS50937"/>
    </source>
</evidence>
<dbReference type="EMBL" id="BMMQ01000002">
    <property type="protein sequence ID" value="GGO60918.1"/>
    <property type="molecule type" value="Genomic_DNA"/>
</dbReference>
<dbReference type="InterPro" id="IPR047057">
    <property type="entry name" value="MerR_fam"/>
</dbReference>
<evidence type="ECO:0000256" key="1">
    <source>
        <dbReference type="ARBA" id="ARBA00023125"/>
    </source>
</evidence>
<dbReference type="CDD" id="cd01107">
    <property type="entry name" value="HTH_BmrR"/>
    <property type="match status" value="1"/>
</dbReference>
<dbReference type="SUPFAM" id="SSF46955">
    <property type="entry name" value="Putative DNA-binding domain"/>
    <property type="match status" value="1"/>
</dbReference>
<dbReference type="InterPro" id="IPR000551">
    <property type="entry name" value="MerR-type_HTH_dom"/>
</dbReference>
<gene>
    <name evidence="3" type="ORF">GCM10010910_07490</name>
</gene>
<name>A0ABQ2MY99_9MICO</name>
<protein>
    <submittedName>
        <fullName evidence="3">MerR family transcriptional regulator</fullName>
    </submittedName>
</protein>
<sequence length="269" mass="29776">MLGIGDFARLAGVSVRMLRHYDRLGLLVPSRVDEFTGYRYYRAAQLDRANRLVAMKELGFTLEEVRELLADDLPRDRLVALLGDRASALREQIHADGRRLRHVETILRSIGRSNTMSESAFVEQKLPQLRLAQLAAVVREMSDIESEMGSMFGRVNEILDAASRERTGPGVAHYTATDDGMIAAAGEQIGTESAPAGLDVAHLDEVPRALVTTYVSDDLDGIQAAWQSLVLEVERRGLTPCGTCREVYVESPMDPQGTRWVVELQQPVA</sequence>
<organism evidence="3 4">
    <name type="scientific">Microbacterium nanhaiense</name>
    <dbReference type="NCBI Taxonomy" id="1301026"/>
    <lineage>
        <taxon>Bacteria</taxon>
        <taxon>Bacillati</taxon>
        <taxon>Actinomycetota</taxon>
        <taxon>Actinomycetes</taxon>
        <taxon>Micrococcales</taxon>
        <taxon>Microbacteriaceae</taxon>
        <taxon>Microbacterium</taxon>
    </lineage>
</organism>
<dbReference type="Gene3D" id="3.20.80.10">
    <property type="entry name" value="Regulatory factor, effector binding domain"/>
    <property type="match status" value="1"/>
</dbReference>
<dbReference type="PROSITE" id="PS50937">
    <property type="entry name" value="HTH_MERR_2"/>
    <property type="match status" value="1"/>
</dbReference>
<dbReference type="RefSeq" id="WP_188700060.1">
    <property type="nucleotide sequence ID" value="NZ_BMMQ01000002.1"/>
</dbReference>
<dbReference type="InterPro" id="IPR011256">
    <property type="entry name" value="Reg_factor_effector_dom_sf"/>
</dbReference>
<reference evidence="4" key="1">
    <citation type="journal article" date="2019" name="Int. J. Syst. Evol. Microbiol.">
        <title>The Global Catalogue of Microorganisms (GCM) 10K type strain sequencing project: providing services to taxonomists for standard genome sequencing and annotation.</title>
        <authorList>
            <consortium name="The Broad Institute Genomics Platform"/>
            <consortium name="The Broad Institute Genome Sequencing Center for Infectious Disease"/>
            <person name="Wu L."/>
            <person name="Ma J."/>
        </authorList>
    </citation>
    <scope>NUCLEOTIDE SEQUENCE [LARGE SCALE GENOMIC DNA]</scope>
    <source>
        <strain evidence="4">CGMCC 4.7181</strain>
    </source>
</reference>
<dbReference type="PANTHER" id="PTHR30204">
    <property type="entry name" value="REDOX-CYCLING DRUG-SENSING TRANSCRIPTIONAL ACTIVATOR SOXR"/>
    <property type="match status" value="1"/>
</dbReference>
<keyword evidence="4" id="KW-1185">Reference proteome</keyword>
<dbReference type="InterPro" id="IPR009061">
    <property type="entry name" value="DNA-bd_dom_put_sf"/>
</dbReference>
<dbReference type="Gene3D" id="1.10.1660.10">
    <property type="match status" value="1"/>
</dbReference>
<dbReference type="Proteomes" id="UP000638043">
    <property type="component" value="Unassembled WGS sequence"/>
</dbReference>
<feature type="domain" description="HTH merR-type" evidence="2">
    <location>
        <begin position="1"/>
        <end position="71"/>
    </location>
</feature>